<comment type="caution">
    <text evidence="2">The sequence shown here is derived from an EMBL/GenBank/DDBJ whole genome shotgun (WGS) entry which is preliminary data.</text>
</comment>
<evidence type="ECO:0000313" key="3">
    <source>
        <dbReference type="Proteomes" id="UP001501257"/>
    </source>
</evidence>
<protein>
    <submittedName>
        <fullName evidence="2">Uncharacterized protein</fullName>
    </submittedName>
</protein>
<dbReference type="Proteomes" id="UP001501257">
    <property type="component" value="Unassembled WGS sequence"/>
</dbReference>
<feature type="compositionally biased region" description="Polar residues" evidence="1">
    <location>
        <begin position="192"/>
        <end position="204"/>
    </location>
</feature>
<evidence type="ECO:0000313" key="2">
    <source>
        <dbReference type="EMBL" id="GAA5226559.1"/>
    </source>
</evidence>
<reference evidence="3" key="1">
    <citation type="journal article" date="2019" name="Int. J. Syst. Evol. Microbiol.">
        <title>The Global Catalogue of Microorganisms (GCM) 10K type strain sequencing project: providing services to taxonomists for standard genome sequencing and annotation.</title>
        <authorList>
            <consortium name="The Broad Institute Genomics Platform"/>
            <consortium name="The Broad Institute Genome Sequencing Center for Infectious Disease"/>
            <person name="Wu L."/>
            <person name="Ma J."/>
        </authorList>
    </citation>
    <scope>NUCLEOTIDE SEQUENCE [LARGE SCALE GENOMIC DNA]</scope>
    <source>
        <strain evidence="3">JCM 18952</strain>
    </source>
</reference>
<accession>A0ABP9TI15</accession>
<sequence>MRESVVGTAWTQEENEATIEAYFSLFLADLSGEPINKAATYRRLAVRFGRAAKAFEFKMLNISAVLVRLGWPYLRGLMPKANYQGALEIAVAQHIAQRAPGDFAALDSPAPAQIPPGRVDLVLQPVPRLLEGGLLEPRNRIVRAAKRDYAAIEAANSTLGLAGELVVAESESRALFLAGRKKLSNRVEHVSQTRATGSDTTCSPSIRAGGNGISRSRPRGMGRGPRFSLRTTK</sequence>
<keyword evidence="3" id="KW-1185">Reference proteome</keyword>
<gene>
    <name evidence="2" type="ORF">GCM10025778_10920</name>
</gene>
<dbReference type="EMBL" id="BAABLK010000022">
    <property type="protein sequence ID" value="GAA5226559.1"/>
    <property type="molecule type" value="Genomic_DNA"/>
</dbReference>
<dbReference type="RefSeq" id="WP_210099616.1">
    <property type="nucleotide sequence ID" value="NZ_BAABLK010000022.1"/>
</dbReference>
<proteinExistence type="predicted"/>
<feature type="region of interest" description="Disordered" evidence="1">
    <location>
        <begin position="188"/>
        <end position="233"/>
    </location>
</feature>
<name>A0ABP9TI15_9MICC</name>
<organism evidence="2 3">
    <name type="scientific">Paeniglutamicibacter antarcticus</name>
    <dbReference type="NCBI Taxonomy" id="494023"/>
    <lineage>
        <taxon>Bacteria</taxon>
        <taxon>Bacillati</taxon>
        <taxon>Actinomycetota</taxon>
        <taxon>Actinomycetes</taxon>
        <taxon>Micrococcales</taxon>
        <taxon>Micrococcaceae</taxon>
        <taxon>Paeniglutamicibacter</taxon>
    </lineage>
</organism>
<evidence type="ECO:0000256" key="1">
    <source>
        <dbReference type="SAM" id="MobiDB-lite"/>
    </source>
</evidence>